<keyword evidence="3" id="KW-1003">Cell membrane</keyword>
<dbReference type="EMBL" id="JAOPKA010000008">
    <property type="protein sequence ID" value="MCU4742458.1"/>
    <property type="molecule type" value="Genomic_DNA"/>
</dbReference>
<dbReference type="Proteomes" id="UP001321018">
    <property type="component" value="Unassembled WGS sequence"/>
</dbReference>
<keyword evidence="5 15" id="KW-0067">ATP-binding</keyword>
<dbReference type="GO" id="GO:0016887">
    <property type="term" value="F:ATP hydrolysis activity"/>
    <property type="evidence" value="ECO:0007669"/>
    <property type="project" value="InterPro"/>
</dbReference>
<comment type="catalytic activity">
    <reaction evidence="12">
        <text>Ni(2+)(out) + ATP + H2O = Ni(2+)(in) + ADP + phosphate + H(+)</text>
        <dbReference type="Rhea" id="RHEA:15557"/>
        <dbReference type="ChEBI" id="CHEBI:15377"/>
        <dbReference type="ChEBI" id="CHEBI:15378"/>
        <dbReference type="ChEBI" id="CHEBI:30616"/>
        <dbReference type="ChEBI" id="CHEBI:43474"/>
        <dbReference type="ChEBI" id="CHEBI:49786"/>
        <dbReference type="ChEBI" id="CHEBI:456216"/>
        <dbReference type="EC" id="7.2.2.11"/>
    </reaction>
    <physiologicalReaction direction="left-to-right" evidence="12">
        <dbReference type="Rhea" id="RHEA:15558"/>
    </physiologicalReaction>
</comment>
<dbReference type="SMART" id="SM00382">
    <property type="entry name" value="AAA"/>
    <property type="match status" value="2"/>
</dbReference>
<dbReference type="RefSeq" id="WP_338004280.1">
    <property type="nucleotide sequence ID" value="NZ_JAOPKA010000008.1"/>
</dbReference>
<dbReference type="Proteomes" id="UP001320972">
    <property type="component" value="Unassembled WGS sequence"/>
</dbReference>
<organism evidence="15 18">
    <name type="scientific">Natronoglomus mannanivorans</name>
    <dbReference type="NCBI Taxonomy" id="2979990"/>
    <lineage>
        <taxon>Archaea</taxon>
        <taxon>Methanobacteriati</taxon>
        <taxon>Methanobacteriota</taxon>
        <taxon>Stenosarchaea group</taxon>
        <taxon>Halobacteria</taxon>
        <taxon>Halobacteriales</taxon>
        <taxon>Natrialbaceae</taxon>
        <taxon>Natronoglomus</taxon>
    </lineage>
</organism>
<keyword evidence="8" id="KW-0472">Membrane</keyword>
<dbReference type="SUPFAM" id="SSF52540">
    <property type="entry name" value="P-loop containing nucleoside triphosphate hydrolases"/>
    <property type="match status" value="2"/>
</dbReference>
<evidence type="ECO:0000259" key="14">
    <source>
        <dbReference type="PROSITE" id="PS50893"/>
    </source>
</evidence>
<feature type="domain" description="ABC transporter" evidence="14">
    <location>
        <begin position="387"/>
        <end position="638"/>
    </location>
</feature>
<dbReference type="NCBIfam" id="NF007739">
    <property type="entry name" value="PRK10419.1"/>
    <property type="match status" value="2"/>
</dbReference>
<dbReference type="EMBL" id="JAOPKB010000006">
    <property type="protein sequence ID" value="MCU4973489.1"/>
    <property type="molecule type" value="Genomic_DNA"/>
</dbReference>
<evidence type="ECO:0000313" key="17">
    <source>
        <dbReference type="Proteomes" id="UP001320972"/>
    </source>
</evidence>
<feature type="domain" description="ABC transporter" evidence="14">
    <location>
        <begin position="7"/>
        <end position="274"/>
    </location>
</feature>
<dbReference type="CDD" id="cd03257">
    <property type="entry name" value="ABC_NikE_OppD_transporters"/>
    <property type="match status" value="2"/>
</dbReference>
<keyword evidence="4" id="KW-0547">Nucleotide-binding</keyword>
<evidence type="ECO:0000313" key="15">
    <source>
        <dbReference type="EMBL" id="MCU4742458.1"/>
    </source>
</evidence>
<dbReference type="PROSITE" id="PS50893">
    <property type="entry name" value="ABC_TRANSPORTER_2"/>
    <property type="match status" value="2"/>
</dbReference>
<evidence type="ECO:0000256" key="11">
    <source>
        <dbReference type="ARBA" id="ARBA00044143"/>
    </source>
</evidence>
<comment type="subunit">
    <text evidence="9">The complex is composed of two ATP-binding proteins (NikD and NikE), two transmembrane proteins (NikB and NikC) and a solute-binding protein (NikA).</text>
</comment>
<proteinExistence type="predicted"/>
<dbReference type="InterPro" id="IPR013563">
    <property type="entry name" value="Oligopep_ABC_C"/>
</dbReference>
<accession>A0AAP2Z0T7</accession>
<dbReference type="PANTHER" id="PTHR43297">
    <property type="entry name" value="OLIGOPEPTIDE TRANSPORT ATP-BINDING PROTEIN APPD"/>
    <property type="match status" value="1"/>
</dbReference>
<dbReference type="FunFam" id="3.40.50.300:FF:000016">
    <property type="entry name" value="Oligopeptide ABC transporter ATP-binding component"/>
    <property type="match status" value="2"/>
</dbReference>
<evidence type="ECO:0000256" key="3">
    <source>
        <dbReference type="ARBA" id="ARBA00022475"/>
    </source>
</evidence>
<dbReference type="Pfam" id="PF08352">
    <property type="entry name" value="oligo_HPY"/>
    <property type="match status" value="2"/>
</dbReference>
<keyword evidence="2" id="KW-0813">Transport</keyword>
<evidence type="ECO:0000256" key="8">
    <source>
        <dbReference type="ARBA" id="ARBA00023136"/>
    </source>
</evidence>
<dbReference type="AlphaFoldDB" id="A0AAP2Z0T7"/>
<evidence type="ECO:0000313" key="18">
    <source>
        <dbReference type="Proteomes" id="UP001321018"/>
    </source>
</evidence>
<dbReference type="PANTHER" id="PTHR43297:SF13">
    <property type="entry name" value="NICKEL ABC TRANSPORTER, ATP-BINDING PROTEIN"/>
    <property type="match status" value="1"/>
</dbReference>
<dbReference type="NCBIfam" id="TIGR01727">
    <property type="entry name" value="oligo_HPY"/>
    <property type="match status" value="2"/>
</dbReference>
<dbReference type="InterPro" id="IPR003439">
    <property type="entry name" value="ABC_transporter-like_ATP-bd"/>
</dbReference>
<sequence length="723" mass="78368">MASDPLLDVENLHTHFRTDEGTVRAVDGASFTVGEGEIVGIVGESGSGKSVTGRSIIGLESPGEIVEGSITFDGTELTDASPATRRRLRGTSISMVFQDPNTTLNPVFTVGEQIQESLKVHADPDRQRLLEYLGVPLFRSRSEWSGYRERAIELMEQVGIADPGDRIDDYPHEFSGGMRQRVMLAIALAAQPDLLIADEPTTALDTTTQAQILERLRELRETFGTAVLLITHDLGVVAETCDRVVVLYGGEVMEAGPTDRVLTEPSHPYTRGLLECLIEADDHGSRLSAIDGLVPDRFGSEPGCPFASRCDHAVDECRTVDPPVVDVGDDRRVACGELDRVRRRTESDDGETTVSGHASREGVVPRLLAFDGDGIDPDTDPHEHPVLELEGVSKTYDTTDSTLERLRSGRQLLRAVDGVDLAVEPGETVGIVGESGSGKSTIVRLLTGLEEPTDGEVRLDGTSVGSVDERTREQLADVGVVFQDARSSINPRLTVAEAIAEPLVEAGWDEDRRERRIEELLELVELAPEYAQRRPHQLSGGQLQRVAIARAIALEPRLLVLDEPVSGLDVSIRAKILNLLADMRDRLGLTTVVISHDLDVVTHLADRVLVTYLGRVVERGPAETLCDRPSHPYTKALYDAIPSVTGSETARALAGEIPSPVNRPGGCAFHTRCPMAEPECEAEDPAVTRVGEARSRCHFAESVAERSTTDSPDSESPDVPNSS</sequence>
<keyword evidence="17" id="KW-1185">Reference proteome</keyword>
<dbReference type="InterPro" id="IPR003593">
    <property type="entry name" value="AAA+_ATPase"/>
</dbReference>
<evidence type="ECO:0000256" key="2">
    <source>
        <dbReference type="ARBA" id="ARBA00022448"/>
    </source>
</evidence>
<dbReference type="GO" id="GO:0015413">
    <property type="term" value="F:ABC-type nickel transporter activity"/>
    <property type="evidence" value="ECO:0007669"/>
    <property type="project" value="UniProtKB-EC"/>
</dbReference>
<dbReference type="InterPro" id="IPR027417">
    <property type="entry name" value="P-loop_NTPase"/>
</dbReference>
<evidence type="ECO:0000256" key="4">
    <source>
        <dbReference type="ARBA" id="ARBA00022741"/>
    </source>
</evidence>
<dbReference type="GO" id="GO:0015833">
    <property type="term" value="P:peptide transport"/>
    <property type="evidence" value="ECO:0007669"/>
    <property type="project" value="InterPro"/>
</dbReference>
<evidence type="ECO:0000256" key="7">
    <source>
        <dbReference type="ARBA" id="ARBA00023065"/>
    </source>
</evidence>
<evidence type="ECO:0000256" key="9">
    <source>
        <dbReference type="ARBA" id="ARBA00038669"/>
    </source>
</evidence>
<dbReference type="GO" id="GO:0005524">
    <property type="term" value="F:ATP binding"/>
    <property type="evidence" value="ECO:0007669"/>
    <property type="project" value="UniProtKB-KW"/>
</dbReference>
<evidence type="ECO:0000256" key="5">
    <source>
        <dbReference type="ARBA" id="ARBA00022840"/>
    </source>
</evidence>
<keyword evidence="7" id="KW-0406">Ion transport</keyword>
<dbReference type="Gene3D" id="3.40.50.300">
    <property type="entry name" value="P-loop containing nucleotide triphosphate hydrolases"/>
    <property type="match status" value="2"/>
</dbReference>
<name>A0AAP2Z0T7_9EURY</name>
<evidence type="ECO:0000256" key="1">
    <source>
        <dbReference type="ARBA" id="ARBA00004202"/>
    </source>
</evidence>
<dbReference type="PROSITE" id="PS00211">
    <property type="entry name" value="ABC_TRANSPORTER_1"/>
    <property type="match status" value="2"/>
</dbReference>
<dbReference type="Pfam" id="PF00005">
    <property type="entry name" value="ABC_tran"/>
    <property type="match status" value="2"/>
</dbReference>
<evidence type="ECO:0000256" key="12">
    <source>
        <dbReference type="ARBA" id="ARBA00048610"/>
    </source>
</evidence>
<evidence type="ECO:0000256" key="6">
    <source>
        <dbReference type="ARBA" id="ARBA00022967"/>
    </source>
</evidence>
<protein>
    <recommendedName>
        <fullName evidence="11">Nickel import system ATP-binding protein NikD</fullName>
        <ecNumber evidence="10">7.2.2.11</ecNumber>
    </recommendedName>
</protein>
<dbReference type="GO" id="GO:0005886">
    <property type="term" value="C:plasma membrane"/>
    <property type="evidence" value="ECO:0007669"/>
    <property type="project" value="UniProtKB-SubCell"/>
</dbReference>
<dbReference type="NCBIfam" id="NF008453">
    <property type="entry name" value="PRK11308.1"/>
    <property type="match status" value="2"/>
</dbReference>
<feature type="region of interest" description="Disordered" evidence="13">
    <location>
        <begin position="700"/>
        <end position="723"/>
    </location>
</feature>
<reference evidence="15 17" key="1">
    <citation type="submission" date="2022-09" db="EMBL/GenBank/DDBJ databases">
        <title>Enrichment on poylsaccharides allowed isolation of novel metabolic and taxonomic groups of Haloarchaea.</title>
        <authorList>
            <person name="Sorokin D.Y."/>
            <person name="Elcheninov A.G."/>
            <person name="Khizhniak T.V."/>
            <person name="Kolganova T.V."/>
            <person name="Kublanov I.V."/>
        </authorList>
    </citation>
    <scope>NUCLEOTIDE SEQUENCE</scope>
    <source>
        <strain evidence="16 17">AArc-m2/3/4</strain>
        <strain evidence="15">AArc-xg1-1</strain>
    </source>
</reference>
<comment type="caution">
    <text evidence="15">The sequence shown here is derived from an EMBL/GenBank/DDBJ whole genome shotgun (WGS) entry which is preliminary data.</text>
</comment>
<evidence type="ECO:0000256" key="13">
    <source>
        <dbReference type="SAM" id="MobiDB-lite"/>
    </source>
</evidence>
<dbReference type="InterPro" id="IPR050388">
    <property type="entry name" value="ABC_Ni/Peptide_Import"/>
</dbReference>
<evidence type="ECO:0000256" key="10">
    <source>
        <dbReference type="ARBA" id="ARBA00039098"/>
    </source>
</evidence>
<dbReference type="InterPro" id="IPR017871">
    <property type="entry name" value="ABC_transporter-like_CS"/>
</dbReference>
<comment type="subcellular location">
    <subcellularLocation>
        <location evidence="1">Cell membrane</location>
        <topology evidence="1">Peripheral membrane protein</topology>
    </subcellularLocation>
</comment>
<dbReference type="EC" id="7.2.2.11" evidence="10"/>
<evidence type="ECO:0000313" key="16">
    <source>
        <dbReference type="EMBL" id="MCU4973489.1"/>
    </source>
</evidence>
<gene>
    <name evidence="16" type="ORF">OB955_12140</name>
    <name evidence="15" type="ORF">OB960_13745</name>
</gene>
<keyword evidence="6" id="KW-1278">Translocase</keyword>